<dbReference type="PRINTS" id="PR00834">
    <property type="entry name" value="PROTEASES2C"/>
</dbReference>
<dbReference type="Pfam" id="PF13365">
    <property type="entry name" value="Trypsin_2"/>
    <property type="match status" value="1"/>
</dbReference>
<proteinExistence type="predicted"/>
<gene>
    <name evidence="4" type="ORF">HNQ65_001311</name>
</gene>
<protein>
    <submittedName>
        <fullName evidence="4">S1-C subfamily serine protease</fullName>
    </submittedName>
</protein>
<dbReference type="AlphaFoldDB" id="A0A7W8DJ40"/>
<dbReference type="InterPro" id="IPR043504">
    <property type="entry name" value="Peptidase_S1_PA_chymotrypsin"/>
</dbReference>
<dbReference type="Gene3D" id="2.40.10.10">
    <property type="entry name" value="Trypsin-like serine proteases"/>
    <property type="match status" value="2"/>
</dbReference>
<keyword evidence="4" id="KW-0645">Protease</keyword>
<feature type="transmembrane region" description="Helical" evidence="3">
    <location>
        <begin position="92"/>
        <end position="112"/>
    </location>
</feature>
<dbReference type="PANTHER" id="PTHR43019">
    <property type="entry name" value="SERINE ENDOPROTEASE DEGS"/>
    <property type="match status" value="1"/>
</dbReference>
<keyword evidence="3" id="KW-0812">Transmembrane</keyword>
<evidence type="ECO:0000256" key="3">
    <source>
        <dbReference type="SAM" id="Phobius"/>
    </source>
</evidence>
<keyword evidence="3" id="KW-0472">Membrane</keyword>
<dbReference type="Proteomes" id="UP000590740">
    <property type="component" value="Unassembled WGS sequence"/>
</dbReference>
<keyword evidence="3" id="KW-1133">Transmembrane helix</keyword>
<comment type="caution">
    <text evidence="4">The sequence shown here is derived from an EMBL/GenBank/DDBJ whole genome shotgun (WGS) entry which is preliminary data.</text>
</comment>
<reference evidence="4 5" key="1">
    <citation type="submission" date="2020-08" db="EMBL/GenBank/DDBJ databases">
        <title>Genomic Encyclopedia of Type Strains, Phase IV (KMG-IV): sequencing the most valuable type-strain genomes for metagenomic binning, comparative biology and taxonomic classification.</title>
        <authorList>
            <person name="Goeker M."/>
        </authorList>
    </citation>
    <scope>NUCLEOTIDE SEQUENCE [LARGE SCALE GENOMIC DNA]</scope>
    <source>
        <strain evidence="4 5">DSM 12252</strain>
    </source>
</reference>
<organism evidence="4 5">
    <name type="scientific">Prosthecobacter vanneervenii</name>
    <dbReference type="NCBI Taxonomy" id="48466"/>
    <lineage>
        <taxon>Bacteria</taxon>
        <taxon>Pseudomonadati</taxon>
        <taxon>Verrucomicrobiota</taxon>
        <taxon>Verrucomicrobiia</taxon>
        <taxon>Verrucomicrobiales</taxon>
        <taxon>Verrucomicrobiaceae</taxon>
        <taxon>Prosthecobacter</taxon>
    </lineage>
</organism>
<dbReference type="InterPro" id="IPR009003">
    <property type="entry name" value="Peptidase_S1_PA"/>
</dbReference>
<dbReference type="GO" id="GO:0006508">
    <property type="term" value="P:proteolysis"/>
    <property type="evidence" value="ECO:0007669"/>
    <property type="project" value="UniProtKB-KW"/>
</dbReference>
<feature type="region of interest" description="Disordered" evidence="2">
    <location>
        <begin position="54"/>
        <end position="82"/>
    </location>
</feature>
<evidence type="ECO:0000313" key="4">
    <source>
        <dbReference type="EMBL" id="MBB5031743.1"/>
    </source>
</evidence>
<keyword evidence="5" id="KW-1185">Reference proteome</keyword>
<keyword evidence="4" id="KW-0378">Hydrolase</keyword>
<dbReference type="RefSeq" id="WP_184338675.1">
    <property type="nucleotide sequence ID" value="NZ_JACHIG010000002.1"/>
</dbReference>
<keyword evidence="1" id="KW-0175">Coiled coil</keyword>
<dbReference type="PANTHER" id="PTHR43019:SF23">
    <property type="entry name" value="PROTEASE DO-LIKE 5, CHLOROPLASTIC"/>
    <property type="match status" value="1"/>
</dbReference>
<name>A0A7W8DJ40_9BACT</name>
<feature type="compositionally biased region" description="Low complexity" evidence="2">
    <location>
        <begin position="66"/>
        <end position="82"/>
    </location>
</feature>
<dbReference type="InterPro" id="IPR001940">
    <property type="entry name" value="Peptidase_S1C"/>
</dbReference>
<dbReference type="EMBL" id="JACHIG010000002">
    <property type="protein sequence ID" value="MBB5031743.1"/>
    <property type="molecule type" value="Genomic_DNA"/>
</dbReference>
<sequence length="463" mass="49130">MILQIQCPSCQAALSVEQRFAGSQMQCPFCQQVFAVAPPPVVPVVQATRVVSAPPVQRPAGPPASGRPQPRGPQAAAKAAPKPAAQAKGMTGIIVSLVLVAGLVLGGGWYLYGMVKNYQSEDEQLDAAIKSQLEAKRAASAKAKKEEEDEKATLMASLKKLVSEQLCQGNDKVAGEILREIDAVIAEADKLMADASIDNDPSDMRAFLAEHMEGRLRANPTIYHWLGGRMSPKDFCGLLFGVQPQQQVRRERGQVADFLVAGNYAATGTGFYISNDGWLLTNEHVVHDATEVDVRGADGVIRRAQVVKTDLQGDVAVLKTGEPSPRWLPLAPQEGTMGAAVFTVGFPNATVQGVEPKFTDGRISSLSGIRDDKDHYQITVPAQPGNSGGPLVDVKSGAIVGIVSAILRGRENVTYAIKARVAASLLQAIPAFTAAQARMPAGADMETLASEVRAAIVLVLVKK</sequence>
<evidence type="ECO:0000256" key="1">
    <source>
        <dbReference type="SAM" id="Coils"/>
    </source>
</evidence>
<dbReference type="SUPFAM" id="SSF50494">
    <property type="entry name" value="Trypsin-like serine proteases"/>
    <property type="match status" value="1"/>
</dbReference>
<evidence type="ECO:0000256" key="2">
    <source>
        <dbReference type="SAM" id="MobiDB-lite"/>
    </source>
</evidence>
<feature type="coiled-coil region" evidence="1">
    <location>
        <begin position="129"/>
        <end position="164"/>
    </location>
</feature>
<dbReference type="GO" id="GO:0004252">
    <property type="term" value="F:serine-type endopeptidase activity"/>
    <property type="evidence" value="ECO:0007669"/>
    <property type="project" value="InterPro"/>
</dbReference>
<evidence type="ECO:0000313" key="5">
    <source>
        <dbReference type="Proteomes" id="UP000590740"/>
    </source>
</evidence>
<accession>A0A7W8DJ40</accession>